<dbReference type="Proteomes" id="UP000828390">
    <property type="component" value="Unassembled WGS sequence"/>
</dbReference>
<comment type="caution">
    <text evidence="1">The sequence shown here is derived from an EMBL/GenBank/DDBJ whole genome shotgun (WGS) entry which is preliminary data.</text>
</comment>
<dbReference type="AlphaFoldDB" id="A0A9D4F1K1"/>
<proteinExistence type="predicted"/>
<dbReference type="EMBL" id="JAIWYP010000008">
    <property type="protein sequence ID" value="KAH3790690.1"/>
    <property type="molecule type" value="Genomic_DNA"/>
</dbReference>
<gene>
    <name evidence="1" type="ORF">DPMN_168897</name>
</gene>
<reference evidence="1" key="2">
    <citation type="submission" date="2020-11" db="EMBL/GenBank/DDBJ databases">
        <authorList>
            <person name="McCartney M.A."/>
            <person name="Auch B."/>
            <person name="Kono T."/>
            <person name="Mallez S."/>
            <person name="Becker A."/>
            <person name="Gohl D.M."/>
            <person name="Silverstein K.A.T."/>
            <person name="Koren S."/>
            <person name="Bechman K.B."/>
            <person name="Herman A."/>
            <person name="Abrahante J.E."/>
            <person name="Garbe J."/>
        </authorList>
    </citation>
    <scope>NUCLEOTIDE SEQUENCE</scope>
    <source>
        <strain evidence="1">Duluth1</strain>
        <tissue evidence="1">Whole animal</tissue>
    </source>
</reference>
<evidence type="ECO:0000313" key="2">
    <source>
        <dbReference type="Proteomes" id="UP000828390"/>
    </source>
</evidence>
<sequence>MNDDSGDSAVSDIHQTVVTVPEVRYRNVFANVMAAVRCFLQLNIFGLILC</sequence>
<keyword evidence="2" id="KW-1185">Reference proteome</keyword>
<accession>A0A9D4F1K1</accession>
<evidence type="ECO:0000313" key="1">
    <source>
        <dbReference type="EMBL" id="KAH3790690.1"/>
    </source>
</evidence>
<reference evidence="1" key="1">
    <citation type="journal article" date="2019" name="bioRxiv">
        <title>The Genome of the Zebra Mussel, Dreissena polymorpha: A Resource for Invasive Species Research.</title>
        <authorList>
            <person name="McCartney M.A."/>
            <person name="Auch B."/>
            <person name="Kono T."/>
            <person name="Mallez S."/>
            <person name="Zhang Y."/>
            <person name="Obille A."/>
            <person name="Becker A."/>
            <person name="Abrahante J.E."/>
            <person name="Garbe J."/>
            <person name="Badalamenti J.P."/>
            <person name="Herman A."/>
            <person name="Mangelson H."/>
            <person name="Liachko I."/>
            <person name="Sullivan S."/>
            <person name="Sone E.D."/>
            <person name="Koren S."/>
            <person name="Silverstein K.A.T."/>
            <person name="Beckman K.B."/>
            <person name="Gohl D.M."/>
        </authorList>
    </citation>
    <scope>NUCLEOTIDE SEQUENCE</scope>
    <source>
        <strain evidence="1">Duluth1</strain>
        <tissue evidence="1">Whole animal</tissue>
    </source>
</reference>
<name>A0A9D4F1K1_DREPO</name>
<protein>
    <submittedName>
        <fullName evidence="1">Uncharacterized protein</fullName>
    </submittedName>
</protein>
<organism evidence="1 2">
    <name type="scientific">Dreissena polymorpha</name>
    <name type="common">Zebra mussel</name>
    <name type="synonym">Mytilus polymorpha</name>
    <dbReference type="NCBI Taxonomy" id="45954"/>
    <lineage>
        <taxon>Eukaryota</taxon>
        <taxon>Metazoa</taxon>
        <taxon>Spiralia</taxon>
        <taxon>Lophotrochozoa</taxon>
        <taxon>Mollusca</taxon>
        <taxon>Bivalvia</taxon>
        <taxon>Autobranchia</taxon>
        <taxon>Heteroconchia</taxon>
        <taxon>Euheterodonta</taxon>
        <taxon>Imparidentia</taxon>
        <taxon>Neoheterodontei</taxon>
        <taxon>Myida</taxon>
        <taxon>Dreissenoidea</taxon>
        <taxon>Dreissenidae</taxon>
        <taxon>Dreissena</taxon>
    </lineage>
</organism>